<dbReference type="SUPFAM" id="SSF161256">
    <property type="entry name" value="RILP dimerisation region"/>
    <property type="match status" value="1"/>
</dbReference>
<reference evidence="7" key="1">
    <citation type="submission" date="2021-02" db="EMBL/GenBank/DDBJ databases">
        <authorList>
            <person name="Nowell W R."/>
        </authorList>
    </citation>
    <scope>NUCLEOTIDE SEQUENCE</scope>
</reference>
<dbReference type="PROSITE" id="PS51777">
    <property type="entry name" value="RH2"/>
    <property type="match status" value="1"/>
</dbReference>
<dbReference type="Gene3D" id="6.10.230.10">
    <property type="match status" value="1"/>
</dbReference>
<evidence type="ECO:0000256" key="3">
    <source>
        <dbReference type="ARBA" id="ARBA00023054"/>
    </source>
</evidence>
<protein>
    <recommendedName>
        <fullName evidence="9">RILP-like protein</fullName>
    </recommendedName>
</protein>
<dbReference type="CDD" id="cd14445">
    <property type="entry name" value="RILP-like"/>
    <property type="match status" value="1"/>
</dbReference>
<dbReference type="AlphaFoldDB" id="A0A813TG68"/>
<keyword evidence="1" id="KW-0813">Transport</keyword>
<dbReference type="PROSITE" id="PS51776">
    <property type="entry name" value="RH1"/>
    <property type="match status" value="1"/>
</dbReference>
<dbReference type="GO" id="GO:0051959">
    <property type="term" value="F:dynein light intermediate chain binding"/>
    <property type="evidence" value="ECO:0007669"/>
    <property type="project" value="TreeGrafter"/>
</dbReference>
<dbReference type="GO" id="GO:0036064">
    <property type="term" value="C:ciliary basal body"/>
    <property type="evidence" value="ECO:0007669"/>
    <property type="project" value="TreeGrafter"/>
</dbReference>
<dbReference type="GO" id="GO:0015031">
    <property type="term" value="P:protein transport"/>
    <property type="evidence" value="ECO:0007669"/>
    <property type="project" value="UniProtKB-KW"/>
</dbReference>
<evidence type="ECO:0008006" key="9">
    <source>
        <dbReference type="Google" id="ProtNLM"/>
    </source>
</evidence>
<dbReference type="InterPro" id="IPR051241">
    <property type="entry name" value="DZIP_RILPL"/>
</dbReference>
<keyword evidence="2" id="KW-0653">Protein transport</keyword>
<evidence type="ECO:0000256" key="2">
    <source>
        <dbReference type="ARBA" id="ARBA00022927"/>
    </source>
</evidence>
<feature type="coiled-coil region" evidence="4">
    <location>
        <begin position="103"/>
        <end position="229"/>
    </location>
</feature>
<feature type="domain" description="RH2" evidence="6">
    <location>
        <begin position="317"/>
        <end position="385"/>
    </location>
</feature>
<dbReference type="InterPro" id="IPR021563">
    <property type="entry name" value="RILP_dimer"/>
</dbReference>
<gene>
    <name evidence="7" type="ORF">RFH988_LOCUS4484</name>
</gene>
<sequence>MTSKSKTNLSSFSSIGHLSDLISQKTNNLSRPVTNTNNYESSISIDNIQKMTCSSPMRQQHSNLTVLDVYDEAALIGKDFERIIEAYGTETIRDLVPKVIRILELLELQAAKNEKEADEYIEMKTRIERLEAEKNETRELREKFDREIDLIEEQWRKEAENLMALVSKLQDENRRLRDDLEHNNDLHNKSDLTNSIETISITREELQCIKNLTEENIKLKRSVKSKDKELTQKTLDIEAIHAQLERMCKANCTLRQKNSFTTNQSQRLMVEKLDLEIKLKEKENFINQMKDRVGDELLSPTSSINPINDLANFEANQPRFTLEELRQVLWERNDLKTKLMEVEEELRIFKEQEDDESNAAVEGPIPLEPEEKLYGYKRDESKIRQFVKVCLFFPTIACFAVASYCLRSLFPLSKKPSLSEQNTSIELSTPISSTITIDQSNSTSPSTSVPSNSSISRRLSIENLFGNNRKLSKTNIPLLSPPPSE</sequence>
<proteinExistence type="predicted"/>
<feature type="coiled-coil region" evidence="4">
    <location>
        <begin position="325"/>
        <end position="359"/>
    </location>
</feature>
<dbReference type="PANTHER" id="PTHR21502:SF4">
    <property type="entry name" value="RILP-LIKE PROTEIN HOMOLOG"/>
    <property type="match status" value="1"/>
</dbReference>
<dbReference type="GO" id="GO:0060271">
    <property type="term" value="P:cilium assembly"/>
    <property type="evidence" value="ECO:0007669"/>
    <property type="project" value="TreeGrafter"/>
</dbReference>
<evidence type="ECO:0000259" key="6">
    <source>
        <dbReference type="PROSITE" id="PS51777"/>
    </source>
</evidence>
<evidence type="ECO:0000259" key="5">
    <source>
        <dbReference type="PROSITE" id="PS51776"/>
    </source>
</evidence>
<evidence type="ECO:0000313" key="8">
    <source>
        <dbReference type="Proteomes" id="UP000663882"/>
    </source>
</evidence>
<dbReference type="EMBL" id="CAJNOO010000117">
    <property type="protein sequence ID" value="CAF0812069.1"/>
    <property type="molecule type" value="Genomic_DNA"/>
</dbReference>
<dbReference type="Gene3D" id="1.20.58.1770">
    <property type="match status" value="1"/>
</dbReference>
<dbReference type="InterPro" id="IPR034743">
    <property type="entry name" value="RH1"/>
</dbReference>
<dbReference type="GO" id="GO:0005737">
    <property type="term" value="C:cytoplasm"/>
    <property type="evidence" value="ECO:0007669"/>
    <property type="project" value="TreeGrafter"/>
</dbReference>
<dbReference type="GO" id="GO:0031267">
    <property type="term" value="F:small GTPase binding"/>
    <property type="evidence" value="ECO:0007669"/>
    <property type="project" value="TreeGrafter"/>
</dbReference>
<dbReference type="GO" id="GO:0046983">
    <property type="term" value="F:protein dimerization activity"/>
    <property type="evidence" value="ECO:0007669"/>
    <property type="project" value="InterPro"/>
</dbReference>
<feature type="domain" description="RH1" evidence="5">
    <location>
        <begin position="52"/>
        <end position="140"/>
    </location>
</feature>
<keyword evidence="3 4" id="KW-0175">Coiled coil</keyword>
<name>A0A813TG68_9BILA</name>
<accession>A0A813TG68</accession>
<evidence type="ECO:0000313" key="7">
    <source>
        <dbReference type="EMBL" id="CAF0812069.1"/>
    </source>
</evidence>
<dbReference type="Pfam" id="PF11461">
    <property type="entry name" value="RILP"/>
    <property type="match status" value="1"/>
</dbReference>
<comment type="caution">
    <text evidence="7">The sequence shown here is derived from an EMBL/GenBank/DDBJ whole genome shotgun (WGS) entry which is preliminary data.</text>
</comment>
<evidence type="ECO:0000256" key="4">
    <source>
        <dbReference type="SAM" id="Coils"/>
    </source>
</evidence>
<dbReference type="OrthoDB" id="10069524at2759"/>
<dbReference type="PANTHER" id="PTHR21502">
    <property type="entry name" value="ZINC FINGER PROTEIN DZIP1"/>
    <property type="match status" value="1"/>
</dbReference>
<evidence type="ECO:0000256" key="1">
    <source>
        <dbReference type="ARBA" id="ARBA00022448"/>
    </source>
</evidence>
<dbReference type="Proteomes" id="UP000663882">
    <property type="component" value="Unassembled WGS sequence"/>
</dbReference>
<dbReference type="InterPro" id="IPR034744">
    <property type="entry name" value="RH2"/>
</dbReference>
<dbReference type="Pfam" id="PF09744">
    <property type="entry name" value="RH1"/>
    <property type="match status" value="1"/>
</dbReference>
<organism evidence="7 8">
    <name type="scientific">Rotaria sordida</name>
    <dbReference type="NCBI Taxonomy" id="392033"/>
    <lineage>
        <taxon>Eukaryota</taxon>
        <taxon>Metazoa</taxon>
        <taxon>Spiralia</taxon>
        <taxon>Gnathifera</taxon>
        <taxon>Rotifera</taxon>
        <taxon>Eurotatoria</taxon>
        <taxon>Bdelloidea</taxon>
        <taxon>Philodinida</taxon>
        <taxon>Philodinidae</taxon>
        <taxon>Rotaria</taxon>
    </lineage>
</organism>